<reference evidence="1 2" key="1">
    <citation type="journal article" date="2012" name="Genome Biol.">
        <title>Genome and low-iron response of an oceanic diatom adapted to chronic iron limitation.</title>
        <authorList>
            <person name="Lommer M."/>
            <person name="Specht M."/>
            <person name="Roy A.S."/>
            <person name="Kraemer L."/>
            <person name="Andreson R."/>
            <person name="Gutowska M.A."/>
            <person name="Wolf J."/>
            <person name="Bergner S.V."/>
            <person name="Schilhabel M.B."/>
            <person name="Klostermeier U.C."/>
            <person name="Beiko R.G."/>
            <person name="Rosenstiel P."/>
            <person name="Hippler M."/>
            <person name="Laroche J."/>
        </authorList>
    </citation>
    <scope>NUCLEOTIDE SEQUENCE [LARGE SCALE GENOMIC DNA]</scope>
    <source>
        <strain evidence="1 2">CCMP1005</strain>
    </source>
</reference>
<proteinExistence type="predicted"/>
<gene>
    <name evidence="1" type="ORF">THAOC_35983</name>
</gene>
<evidence type="ECO:0000313" key="2">
    <source>
        <dbReference type="Proteomes" id="UP000266841"/>
    </source>
</evidence>
<keyword evidence="2" id="KW-1185">Reference proteome</keyword>
<dbReference type="Proteomes" id="UP000266841">
    <property type="component" value="Unassembled WGS sequence"/>
</dbReference>
<organism evidence="1 2">
    <name type="scientific">Thalassiosira oceanica</name>
    <name type="common">Marine diatom</name>
    <dbReference type="NCBI Taxonomy" id="159749"/>
    <lineage>
        <taxon>Eukaryota</taxon>
        <taxon>Sar</taxon>
        <taxon>Stramenopiles</taxon>
        <taxon>Ochrophyta</taxon>
        <taxon>Bacillariophyta</taxon>
        <taxon>Coscinodiscophyceae</taxon>
        <taxon>Thalassiosirophycidae</taxon>
        <taxon>Thalassiosirales</taxon>
        <taxon>Thalassiosiraceae</taxon>
        <taxon>Thalassiosira</taxon>
    </lineage>
</organism>
<sequence length="152" mass="17404">MPKARHNRTNPPPYGFAYRVPRPPVADPIILLFLWARQAHCRLGRHSDGRRAQWRRLWHLFIPTPFIAIAPPMKCCGRTQEVLLYKSDYEGTLSLSREPNSGFLRSLVHGPHPARILAPAARTLFHQSLRDTHSELVPEAHALTLTYTLTFP</sequence>
<protein>
    <submittedName>
        <fullName evidence="1">Uncharacterized protein</fullName>
    </submittedName>
</protein>
<evidence type="ECO:0000313" key="1">
    <source>
        <dbReference type="EMBL" id="EJK45398.1"/>
    </source>
</evidence>
<dbReference type="EMBL" id="AGNL01048545">
    <property type="protein sequence ID" value="EJK45398.1"/>
    <property type="molecule type" value="Genomic_DNA"/>
</dbReference>
<comment type="caution">
    <text evidence="1">The sequence shown here is derived from an EMBL/GenBank/DDBJ whole genome shotgun (WGS) entry which is preliminary data.</text>
</comment>
<accession>K0R035</accession>
<dbReference type="AlphaFoldDB" id="K0R035"/>
<name>K0R035_THAOC</name>